<dbReference type="Pfam" id="PF02540">
    <property type="entry name" value="NAD_synthase"/>
    <property type="match status" value="1"/>
</dbReference>
<name>A0AAV1IDE7_9CHLO</name>
<reference evidence="2 3" key="1">
    <citation type="submission" date="2023-10" db="EMBL/GenBank/DDBJ databases">
        <authorList>
            <person name="Maclean D."/>
            <person name="Macfadyen A."/>
        </authorList>
    </citation>
    <scope>NUCLEOTIDE SEQUENCE [LARGE SCALE GENOMIC DNA]</scope>
</reference>
<evidence type="ECO:0000259" key="1">
    <source>
        <dbReference type="Pfam" id="PF02540"/>
    </source>
</evidence>
<dbReference type="PANTHER" id="PTHR43169">
    <property type="entry name" value="EXSB FAMILY PROTEIN"/>
    <property type="match status" value="1"/>
</dbReference>
<dbReference type="InterPro" id="IPR052188">
    <property type="entry name" value="Ni-pincer_cofactor_biosynth"/>
</dbReference>
<protein>
    <recommendedName>
        <fullName evidence="1">NAD/GMP synthase domain-containing protein</fullName>
    </recommendedName>
</protein>
<dbReference type="PANTHER" id="PTHR43169:SF2">
    <property type="entry name" value="NAD_GMP SYNTHASE DOMAIN-CONTAINING PROTEIN"/>
    <property type="match status" value="1"/>
</dbReference>
<sequence>MALGIPTGCLQGRGASNVDVSLCHTSGLPTHRPAGLRSQMRCLAALVTEIQTARTAGRNAAELGSLRSRAQERPDLKEVESLEALWAPRSSDDSRAMLEHLQAQVAASGSSSGLNVVALSGGTGSALVAYLVASVFEESTILCIGKSAALDPVKLQRARFVADLLGLDLWELNVRTGLQPSSPRPARVESAARSERAVYSWLSAIASGAQASAAALGEGVGAAVFCGGNRSDEENPARCGLASAPELGIMSPLAELSSHEVSTLAQALGLPEWGHAEVSHMRPSWTAVQRPTQKLAKLVRTLSNGRISLAAA</sequence>
<dbReference type="GO" id="GO:0006163">
    <property type="term" value="P:purine nucleotide metabolic process"/>
    <property type="evidence" value="ECO:0007669"/>
    <property type="project" value="UniProtKB-ARBA"/>
</dbReference>
<proteinExistence type="predicted"/>
<dbReference type="AlphaFoldDB" id="A0AAV1IDE7"/>
<evidence type="ECO:0000313" key="2">
    <source>
        <dbReference type="EMBL" id="CAK0785177.1"/>
    </source>
</evidence>
<evidence type="ECO:0000313" key="3">
    <source>
        <dbReference type="Proteomes" id="UP001314263"/>
    </source>
</evidence>
<dbReference type="InterPro" id="IPR014729">
    <property type="entry name" value="Rossmann-like_a/b/a_fold"/>
</dbReference>
<dbReference type="Proteomes" id="UP001314263">
    <property type="component" value="Unassembled WGS sequence"/>
</dbReference>
<dbReference type="SUPFAM" id="SSF52402">
    <property type="entry name" value="Adenine nucleotide alpha hydrolases-like"/>
    <property type="match status" value="1"/>
</dbReference>
<dbReference type="EMBL" id="CAUYUE010000012">
    <property type="protein sequence ID" value="CAK0785177.1"/>
    <property type="molecule type" value="Genomic_DNA"/>
</dbReference>
<gene>
    <name evidence="2" type="ORF">CVIRNUC_008383</name>
</gene>
<feature type="domain" description="NAD/GMP synthase" evidence="1">
    <location>
        <begin position="98"/>
        <end position="176"/>
    </location>
</feature>
<accession>A0AAV1IDE7</accession>
<organism evidence="2 3">
    <name type="scientific">Coccomyxa viridis</name>
    <dbReference type="NCBI Taxonomy" id="1274662"/>
    <lineage>
        <taxon>Eukaryota</taxon>
        <taxon>Viridiplantae</taxon>
        <taxon>Chlorophyta</taxon>
        <taxon>core chlorophytes</taxon>
        <taxon>Trebouxiophyceae</taxon>
        <taxon>Trebouxiophyceae incertae sedis</taxon>
        <taxon>Coccomyxaceae</taxon>
        <taxon>Coccomyxa</taxon>
    </lineage>
</organism>
<dbReference type="InterPro" id="IPR022310">
    <property type="entry name" value="NAD/GMP_synthase"/>
</dbReference>
<keyword evidence="3" id="KW-1185">Reference proteome</keyword>
<comment type="caution">
    <text evidence="2">The sequence shown here is derived from an EMBL/GenBank/DDBJ whole genome shotgun (WGS) entry which is preliminary data.</text>
</comment>
<dbReference type="Gene3D" id="3.40.50.620">
    <property type="entry name" value="HUPs"/>
    <property type="match status" value="1"/>
</dbReference>